<organism evidence="5 6">
    <name type="scientific">Nocardia tenerifensis</name>
    <dbReference type="NCBI Taxonomy" id="228006"/>
    <lineage>
        <taxon>Bacteria</taxon>
        <taxon>Bacillati</taxon>
        <taxon>Actinomycetota</taxon>
        <taxon>Actinomycetes</taxon>
        <taxon>Mycobacteriales</taxon>
        <taxon>Nocardiaceae</taxon>
        <taxon>Nocardia</taxon>
    </lineage>
</organism>
<dbReference type="InterPro" id="IPR029058">
    <property type="entry name" value="AB_hydrolase_fold"/>
</dbReference>
<dbReference type="InterPro" id="IPR002018">
    <property type="entry name" value="CarbesteraseB"/>
</dbReference>
<accession>A0A318JWH0</accession>
<dbReference type="AlphaFoldDB" id="A0A318JWH0"/>
<feature type="domain" description="Carboxylesterase type B" evidence="4">
    <location>
        <begin position="48"/>
        <end position="528"/>
    </location>
</feature>
<dbReference type="PROSITE" id="PS00941">
    <property type="entry name" value="CARBOXYLESTERASE_B_2"/>
    <property type="match status" value="1"/>
</dbReference>
<dbReference type="InterPro" id="IPR019826">
    <property type="entry name" value="Carboxylesterase_B_AS"/>
</dbReference>
<dbReference type="Pfam" id="PF00135">
    <property type="entry name" value="COesterase"/>
    <property type="match status" value="1"/>
</dbReference>
<dbReference type="Proteomes" id="UP000247569">
    <property type="component" value="Unassembled WGS sequence"/>
</dbReference>
<evidence type="ECO:0000256" key="2">
    <source>
        <dbReference type="ARBA" id="ARBA00022801"/>
    </source>
</evidence>
<dbReference type="SUPFAM" id="SSF53474">
    <property type="entry name" value="alpha/beta-Hydrolases"/>
    <property type="match status" value="1"/>
</dbReference>
<dbReference type="PROSITE" id="PS00122">
    <property type="entry name" value="CARBOXYLESTERASE_B_1"/>
    <property type="match status" value="1"/>
</dbReference>
<dbReference type="EMBL" id="QJKF01000008">
    <property type="protein sequence ID" value="PXX61630.1"/>
    <property type="molecule type" value="Genomic_DNA"/>
</dbReference>
<dbReference type="InterPro" id="IPR050309">
    <property type="entry name" value="Type-B_Carboxylest/Lipase"/>
</dbReference>
<dbReference type="PROSITE" id="PS51257">
    <property type="entry name" value="PROKAR_LIPOPROTEIN"/>
    <property type="match status" value="1"/>
</dbReference>
<comment type="caution">
    <text evidence="5">The sequence shown here is derived from an EMBL/GenBank/DDBJ whole genome shotgun (WGS) entry which is preliminary data.</text>
</comment>
<proteinExistence type="inferred from homology"/>
<name>A0A318JWH0_9NOCA</name>
<dbReference type="Gene3D" id="3.40.50.1820">
    <property type="entry name" value="alpha/beta hydrolase"/>
    <property type="match status" value="1"/>
</dbReference>
<dbReference type="GO" id="GO:0016787">
    <property type="term" value="F:hydrolase activity"/>
    <property type="evidence" value="ECO:0007669"/>
    <property type="project" value="UniProtKB-KW"/>
</dbReference>
<reference evidence="5 6" key="1">
    <citation type="submission" date="2018-05" db="EMBL/GenBank/DDBJ databases">
        <title>Genomic Encyclopedia of Type Strains, Phase IV (KMG-IV): sequencing the most valuable type-strain genomes for metagenomic binning, comparative biology and taxonomic classification.</title>
        <authorList>
            <person name="Goeker M."/>
        </authorList>
    </citation>
    <scope>NUCLEOTIDE SEQUENCE [LARGE SCALE GENOMIC DNA]</scope>
    <source>
        <strain evidence="5 6">DSM 44704</strain>
    </source>
</reference>
<keyword evidence="2 3" id="KW-0378">Hydrolase</keyword>
<dbReference type="InterPro" id="IPR019819">
    <property type="entry name" value="Carboxylesterase_B_CS"/>
</dbReference>
<evidence type="ECO:0000259" key="4">
    <source>
        <dbReference type="Pfam" id="PF00135"/>
    </source>
</evidence>
<comment type="similarity">
    <text evidence="1 3">Belongs to the type-B carboxylesterase/lipase family.</text>
</comment>
<evidence type="ECO:0000313" key="5">
    <source>
        <dbReference type="EMBL" id="PXX61630.1"/>
    </source>
</evidence>
<evidence type="ECO:0000313" key="6">
    <source>
        <dbReference type="Proteomes" id="UP000247569"/>
    </source>
</evidence>
<protein>
    <recommendedName>
        <fullName evidence="3">Carboxylic ester hydrolase</fullName>
        <ecNumber evidence="3">3.1.1.-</ecNumber>
    </recommendedName>
</protein>
<dbReference type="PANTHER" id="PTHR11559">
    <property type="entry name" value="CARBOXYLESTERASE"/>
    <property type="match status" value="1"/>
</dbReference>
<evidence type="ECO:0000256" key="3">
    <source>
        <dbReference type="RuleBase" id="RU361235"/>
    </source>
</evidence>
<dbReference type="OrthoDB" id="3199405at2"/>
<sequence length="534" mass="56426">MNAYRSDESRWRANRRGRRLAAVVFAVVAACGVVSACGGDKAESSAAPTVVKTQSGPVRGKLSANTRSFSGIPYAAPPTGDLRWKPPAAPAIWTQERDATEPGSRCVQSDAPGSLVGGEDCLFLNVWTPRDAAEQKRPVLVWIHGGAFLAGAGSEYNPARLVTSGDLVVVTINYRLGALGFLGHPAVAHDDGQVGNFGLLDQQAALRWVHDNIAAFGGDPAKVTIAGESAGAMSVCDHLVSPGSERLFQGAILESGPCELQVDRQTAVARSEQYAASVGCPGADATVAQCLRALPAAKLAETPLQFTGAGDTGLPGPIVGQPLLPESPPTAFRSGKAAKVPVLIGANHDEYTFFAARQPITAEQYPELLKAFGPQADAVAARYPLAAYPQPSLAYSAMMTDYLFSCPTADMAKSLIRTAPVYVYEFADPNAAPLPGLPSPPPFPLGAAHAFELPYLFDLEGADAPSTPAQKDLSDRMIRYWSTFVRTGDPNSRGLPEWPRHTGDQALVLHPDKISTTDAARDHHCDLWSGVPTP</sequence>
<dbReference type="EC" id="3.1.1.-" evidence="3"/>
<evidence type="ECO:0000256" key="1">
    <source>
        <dbReference type="ARBA" id="ARBA00005964"/>
    </source>
</evidence>
<keyword evidence="6" id="KW-1185">Reference proteome</keyword>
<gene>
    <name evidence="5" type="ORF">DFR70_108188</name>
</gene>